<feature type="transmembrane region" description="Helical" evidence="6">
    <location>
        <begin position="143"/>
        <end position="164"/>
    </location>
</feature>
<dbReference type="PANTHER" id="PTHR22950:SF668">
    <property type="entry name" value="AMINO ACID TRANSPORTER (EUROFUNG)"/>
    <property type="match status" value="1"/>
</dbReference>
<feature type="transmembrane region" description="Helical" evidence="6">
    <location>
        <begin position="291"/>
        <end position="312"/>
    </location>
</feature>
<feature type="transmembrane region" description="Helical" evidence="6">
    <location>
        <begin position="98"/>
        <end position="123"/>
    </location>
</feature>
<dbReference type="InterPro" id="IPR013057">
    <property type="entry name" value="AA_transpt_TM"/>
</dbReference>
<evidence type="ECO:0000313" key="9">
    <source>
        <dbReference type="Proteomes" id="UP000247233"/>
    </source>
</evidence>
<dbReference type="AlphaFoldDB" id="A0A317WYA1"/>
<gene>
    <name evidence="8" type="ORF">BO70DRAFT_384502</name>
</gene>
<feature type="transmembrane region" description="Helical" evidence="6">
    <location>
        <begin position="324"/>
        <end position="347"/>
    </location>
</feature>
<name>A0A317WYA1_9EURO</name>
<sequence length="368" mass="39332">MVAENVSIGILSLPSAVATLGLVPSIILLLGISGISWYTAYVICHCCSWCSLWPAISCLTSTVLMNVLTDHGTCTIVFGVISLVVSCVGALPRTMGKVYYLSIACQILSIVAATVATMIAVGVELKGSIPIAATTHLSFNEDLPLLLLTTFYPTVGHASFFGFISEMDKPREFPNALSVLQIIDTSLYLANAVVIYRYVGEDVQSPALGSAGPLMKKVAYGLAILTVLIAGIVNGHIASKYVYVRIFRGSHHMQESSLLSVGSWVAIGIILWILAWVIAESIPVFNDLLSLITALFGCWVTYGFPALFWFLLNKGSCFSSAKKIFLTVSNLFILIMAITICGLGLYVSGDAVSKTSSDADWTCANNAS</sequence>
<evidence type="ECO:0000256" key="2">
    <source>
        <dbReference type="ARBA" id="ARBA00008066"/>
    </source>
</evidence>
<feature type="transmembrane region" description="Helical" evidence="6">
    <location>
        <begin position="68"/>
        <end position="91"/>
    </location>
</feature>
<keyword evidence="9" id="KW-1185">Reference proteome</keyword>
<feature type="domain" description="Amino acid transporter transmembrane" evidence="7">
    <location>
        <begin position="61"/>
        <end position="347"/>
    </location>
</feature>
<keyword evidence="4 6" id="KW-1133">Transmembrane helix</keyword>
<keyword evidence="5 6" id="KW-0472">Membrane</keyword>
<evidence type="ECO:0000256" key="6">
    <source>
        <dbReference type="SAM" id="Phobius"/>
    </source>
</evidence>
<comment type="caution">
    <text evidence="8">The sequence shown here is derived from an EMBL/GenBank/DDBJ whole genome shotgun (WGS) entry which is preliminary data.</text>
</comment>
<dbReference type="GO" id="GO:0016020">
    <property type="term" value="C:membrane"/>
    <property type="evidence" value="ECO:0007669"/>
    <property type="project" value="UniProtKB-SubCell"/>
</dbReference>
<reference evidence="8 9" key="1">
    <citation type="submission" date="2016-12" db="EMBL/GenBank/DDBJ databases">
        <title>The genomes of Aspergillus section Nigri reveals drivers in fungal speciation.</title>
        <authorList>
            <consortium name="DOE Joint Genome Institute"/>
            <person name="Vesth T.C."/>
            <person name="Nybo J."/>
            <person name="Theobald S."/>
            <person name="Brandl J."/>
            <person name="Frisvad J.C."/>
            <person name="Nielsen K.F."/>
            <person name="Lyhne E.K."/>
            <person name="Kogle M.E."/>
            <person name="Kuo A."/>
            <person name="Riley R."/>
            <person name="Clum A."/>
            <person name="Nolan M."/>
            <person name="Lipzen A."/>
            <person name="Salamov A."/>
            <person name="Henrissat B."/>
            <person name="Wiebenga A."/>
            <person name="De Vries R.P."/>
            <person name="Grigoriev I.V."/>
            <person name="Mortensen U.H."/>
            <person name="Andersen M.R."/>
            <person name="Baker S.E."/>
        </authorList>
    </citation>
    <scope>NUCLEOTIDE SEQUENCE [LARGE SCALE GENOMIC DNA]</scope>
    <source>
        <strain evidence="8 9">CBS 117.55</strain>
    </source>
</reference>
<feature type="transmembrane region" description="Helical" evidence="6">
    <location>
        <begin position="176"/>
        <end position="198"/>
    </location>
</feature>
<keyword evidence="3 6" id="KW-0812">Transmembrane</keyword>
<feature type="transmembrane region" description="Helical" evidence="6">
    <location>
        <begin position="258"/>
        <end position="279"/>
    </location>
</feature>
<dbReference type="GO" id="GO:0015179">
    <property type="term" value="F:L-amino acid transmembrane transporter activity"/>
    <property type="evidence" value="ECO:0007669"/>
    <property type="project" value="TreeGrafter"/>
</dbReference>
<dbReference type="VEuPathDB" id="FungiDB:BO70DRAFT_384502"/>
<dbReference type="STRING" id="1448321.A0A317WYA1"/>
<dbReference type="EMBL" id="MSFL01000002">
    <property type="protein sequence ID" value="PWY90901.1"/>
    <property type="molecule type" value="Genomic_DNA"/>
</dbReference>
<comment type="similarity">
    <text evidence="2">Belongs to the amino acid/polyamine transporter 2 family.</text>
</comment>
<proteinExistence type="inferred from homology"/>
<comment type="subcellular location">
    <subcellularLocation>
        <location evidence="1">Membrane</location>
        <topology evidence="1">Multi-pass membrane protein</topology>
    </subcellularLocation>
</comment>
<dbReference type="OrthoDB" id="294730at2759"/>
<feature type="transmembrane region" description="Helical" evidence="6">
    <location>
        <begin position="6"/>
        <end position="30"/>
    </location>
</feature>
<evidence type="ECO:0000313" key="8">
    <source>
        <dbReference type="EMBL" id="PWY90901.1"/>
    </source>
</evidence>
<evidence type="ECO:0000256" key="5">
    <source>
        <dbReference type="ARBA" id="ARBA00023136"/>
    </source>
</evidence>
<evidence type="ECO:0000259" key="7">
    <source>
        <dbReference type="Pfam" id="PF01490"/>
    </source>
</evidence>
<feature type="domain" description="Amino acid transporter transmembrane" evidence="7">
    <location>
        <begin position="5"/>
        <end position="47"/>
    </location>
</feature>
<dbReference type="Pfam" id="PF01490">
    <property type="entry name" value="Aa_trans"/>
    <property type="match status" value="2"/>
</dbReference>
<organism evidence="8 9">
    <name type="scientific">Aspergillus heteromorphus CBS 117.55</name>
    <dbReference type="NCBI Taxonomy" id="1448321"/>
    <lineage>
        <taxon>Eukaryota</taxon>
        <taxon>Fungi</taxon>
        <taxon>Dikarya</taxon>
        <taxon>Ascomycota</taxon>
        <taxon>Pezizomycotina</taxon>
        <taxon>Eurotiomycetes</taxon>
        <taxon>Eurotiomycetidae</taxon>
        <taxon>Eurotiales</taxon>
        <taxon>Aspergillaceae</taxon>
        <taxon>Aspergillus</taxon>
        <taxon>Aspergillus subgen. Circumdati</taxon>
    </lineage>
</organism>
<evidence type="ECO:0000256" key="3">
    <source>
        <dbReference type="ARBA" id="ARBA00022692"/>
    </source>
</evidence>
<dbReference type="RefSeq" id="XP_025403344.1">
    <property type="nucleotide sequence ID" value="XM_025545666.1"/>
</dbReference>
<feature type="transmembrane region" description="Helical" evidence="6">
    <location>
        <begin position="218"/>
        <end position="237"/>
    </location>
</feature>
<protein>
    <recommendedName>
        <fullName evidence="7">Amino acid transporter transmembrane domain-containing protein</fullName>
    </recommendedName>
</protein>
<dbReference type="Proteomes" id="UP000247233">
    <property type="component" value="Unassembled WGS sequence"/>
</dbReference>
<dbReference type="GeneID" id="37067903"/>
<accession>A0A317WYA1</accession>
<dbReference type="PANTHER" id="PTHR22950">
    <property type="entry name" value="AMINO ACID TRANSPORTER"/>
    <property type="match status" value="1"/>
</dbReference>
<evidence type="ECO:0000256" key="4">
    <source>
        <dbReference type="ARBA" id="ARBA00022989"/>
    </source>
</evidence>
<evidence type="ECO:0000256" key="1">
    <source>
        <dbReference type="ARBA" id="ARBA00004141"/>
    </source>
</evidence>